<proteinExistence type="inferred from homology"/>
<feature type="region of interest" description="Disordered" evidence="5">
    <location>
        <begin position="371"/>
        <end position="410"/>
    </location>
</feature>
<evidence type="ECO:0000313" key="7">
    <source>
        <dbReference type="EMBL" id="MFC4829203.1"/>
    </source>
</evidence>
<feature type="active site" description="Proton acceptor; via carboxylate" evidence="4">
    <location>
        <position position="471"/>
    </location>
</feature>
<comment type="caution">
    <text evidence="7">The sequence shown here is derived from an EMBL/GenBank/DDBJ whole genome shotgun (WGS) entry which is preliminary data.</text>
</comment>
<dbReference type="InterPro" id="IPR051554">
    <property type="entry name" value="Acetyltransferase_Eis"/>
</dbReference>
<dbReference type="Gene3D" id="3.40.630.30">
    <property type="match status" value="2"/>
</dbReference>
<dbReference type="RefSeq" id="WP_204392731.1">
    <property type="nucleotide sequence ID" value="NZ_JAFBBW010000001.1"/>
</dbReference>
<evidence type="ECO:0000313" key="8">
    <source>
        <dbReference type="Proteomes" id="UP001595960"/>
    </source>
</evidence>
<dbReference type="Pfam" id="PF17668">
    <property type="entry name" value="Acetyltransf_17"/>
    <property type="match status" value="1"/>
</dbReference>
<evidence type="ECO:0000256" key="5">
    <source>
        <dbReference type="SAM" id="MobiDB-lite"/>
    </source>
</evidence>
<feature type="compositionally biased region" description="Basic and acidic residues" evidence="5">
    <location>
        <begin position="375"/>
        <end position="397"/>
    </location>
</feature>
<keyword evidence="8" id="KW-1185">Reference proteome</keyword>
<dbReference type="EMBL" id="JBHSJC010000001">
    <property type="protein sequence ID" value="MFC4829203.1"/>
    <property type="molecule type" value="Genomic_DNA"/>
</dbReference>
<accession>A0ABV9R4Z2</accession>
<feature type="binding site" evidence="4">
    <location>
        <begin position="118"/>
        <end position="123"/>
    </location>
    <ligand>
        <name>acetyl-CoA</name>
        <dbReference type="ChEBI" id="CHEBI:57288"/>
    </ligand>
</feature>
<dbReference type="HAMAP" id="MF_01812">
    <property type="entry name" value="Eis"/>
    <property type="match status" value="1"/>
</dbReference>
<dbReference type="InterPro" id="IPR036527">
    <property type="entry name" value="SCP2_sterol-bd_dom_sf"/>
</dbReference>
<dbReference type="PANTHER" id="PTHR37817">
    <property type="entry name" value="N-ACETYLTRANSFERASE EIS"/>
    <property type="match status" value="1"/>
</dbReference>
<evidence type="ECO:0000256" key="3">
    <source>
        <dbReference type="ARBA" id="ARBA00023315"/>
    </source>
</evidence>
<keyword evidence="2 4" id="KW-0808">Transferase</keyword>
<sequence>MSFEPRSIPIDPDAKAALAAKGLDYRLIDPADLDALDGWIDADHRGFHHARPRDPGRAYDRAVMAERRVHGVYDDAVPEPRVPVATVSSWPTGLSVPGGRSLDGWAVSSVTVSPTHRRRGIARALMEAELATAKRAGAAVAMLTATEATIYGRFGYAPAAKAVTVEVDRRRAHWVGPEAPGRVHYVEPATLRDQAPAISRRAVARTPGEIDRWPGVLDRMLGLVDPDSDASRALRALRYDDEHGQPQGFATFRVTREPNRPGWVEFDVLAAATDDAERALWRVLVEQDFVTGVRGLLRSTDEPLEWLLEDPRAVTVSEVTDHLWVRVVDPAAALGARRYGAAGELVLEIDDPLGYAAGRYTLLASADGRAVVHSPRPDGDGDDGAPKRERSRARSADAESVPSRGARAAARAAEPRSIRLDVRDLASIYLGGVRPSVLARAGRVVEASPGALQLADRMFASPRTPHLSIWF</sequence>
<dbReference type="InterPro" id="IPR016181">
    <property type="entry name" value="Acyl_CoA_acyltransferase"/>
</dbReference>
<comment type="similarity">
    <text evidence="1 4">Belongs to the acetyltransferase Eis family.</text>
</comment>
<feature type="binding site" evidence="4">
    <location>
        <begin position="146"/>
        <end position="147"/>
    </location>
    <ligand>
        <name>acetyl-CoA</name>
        <dbReference type="ChEBI" id="CHEBI:57288"/>
    </ligand>
</feature>
<dbReference type="InterPro" id="IPR000182">
    <property type="entry name" value="GNAT_dom"/>
</dbReference>
<dbReference type="InterPro" id="IPR025559">
    <property type="entry name" value="Eis_dom"/>
</dbReference>
<dbReference type="Pfam" id="PF13530">
    <property type="entry name" value="SCP2_2"/>
    <property type="match status" value="1"/>
</dbReference>
<evidence type="ECO:0000256" key="4">
    <source>
        <dbReference type="HAMAP-Rule" id="MF_01812"/>
    </source>
</evidence>
<dbReference type="SUPFAM" id="SSF55729">
    <property type="entry name" value="Acyl-CoA N-acyltransferases (Nat)"/>
    <property type="match status" value="1"/>
</dbReference>
<dbReference type="InterPro" id="IPR022902">
    <property type="entry name" value="NAcTrfase_Eis"/>
</dbReference>
<feature type="binding site" evidence="4">
    <location>
        <begin position="110"/>
        <end position="112"/>
    </location>
    <ligand>
        <name>acetyl-CoA</name>
        <dbReference type="ChEBI" id="CHEBI:57288"/>
    </ligand>
</feature>
<feature type="active site" description="Proton donor" evidence="4">
    <location>
        <position position="151"/>
    </location>
</feature>
<keyword evidence="3 4" id="KW-0012">Acyltransferase</keyword>
<dbReference type="Pfam" id="PF13527">
    <property type="entry name" value="Acetyltransf_9"/>
    <property type="match status" value="1"/>
</dbReference>
<dbReference type="Gene3D" id="3.30.1050.10">
    <property type="entry name" value="SCP2 sterol-binding domain"/>
    <property type="match status" value="1"/>
</dbReference>
<reference evidence="8" key="1">
    <citation type="journal article" date="2019" name="Int. J. Syst. Evol. Microbiol.">
        <title>The Global Catalogue of Microorganisms (GCM) 10K type strain sequencing project: providing services to taxonomists for standard genome sequencing and annotation.</title>
        <authorList>
            <consortium name="The Broad Institute Genomics Platform"/>
            <consortium name="The Broad Institute Genome Sequencing Center for Infectious Disease"/>
            <person name="Wu L."/>
            <person name="Ma J."/>
        </authorList>
    </citation>
    <scope>NUCLEOTIDE SEQUENCE [LARGE SCALE GENOMIC DNA]</scope>
    <source>
        <strain evidence="8">CGMCC 1.12192</strain>
    </source>
</reference>
<dbReference type="GO" id="GO:0016746">
    <property type="term" value="F:acyltransferase activity"/>
    <property type="evidence" value="ECO:0007669"/>
    <property type="project" value="UniProtKB-KW"/>
</dbReference>
<dbReference type="EC" id="2.3.1.-" evidence="7"/>
<name>A0ABV9R4Z2_9MICO</name>
<gene>
    <name evidence="7" type="ORF">ACFPER_10400</name>
</gene>
<dbReference type="CDD" id="cd04301">
    <property type="entry name" value="NAT_SF"/>
    <property type="match status" value="1"/>
</dbReference>
<organism evidence="7 8">
    <name type="scientific">Agromyces aurantiacus</name>
    <dbReference type="NCBI Taxonomy" id="165814"/>
    <lineage>
        <taxon>Bacteria</taxon>
        <taxon>Bacillati</taxon>
        <taxon>Actinomycetota</taxon>
        <taxon>Actinomycetes</taxon>
        <taxon>Micrococcales</taxon>
        <taxon>Microbacteriaceae</taxon>
        <taxon>Agromyces</taxon>
    </lineage>
</organism>
<dbReference type="InterPro" id="IPR041380">
    <property type="entry name" value="Acetyltransf_17"/>
</dbReference>
<dbReference type="PANTHER" id="PTHR37817:SF1">
    <property type="entry name" value="N-ACETYLTRANSFERASE EIS"/>
    <property type="match status" value="1"/>
</dbReference>
<evidence type="ECO:0000259" key="6">
    <source>
        <dbReference type="PROSITE" id="PS51186"/>
    </source>
</evidence>
<dbReference type="SUPFAM" id="SSF55718">
    <property type="entry name" value="SCP-like"/>
    <property type="match status" value="1"/>
</dbReference>
<evidence type="ECO:0000256" key="2">
    <source>
        <dbReference type="ARBA" id="ARBA00022679"/>
    </source>
</evidence>
<comment type="subunit">
    <text evidence="4">Homohexamer; trimer of dimers.</text>
</comment>
<dbReference type="Proteomes" id="UP001595960">
    <property type="component" value="Unassembled WGS sequence"/>
</dbReference>
<evidence type="ECO:0000256" key="1">
    <source>
        <dbReference type="ARBA" id="ARBA00009213"/>
    </source>
</evidence>
<dbReference type="PROSITE" id="PS51186">
    <property type="entry name" value="GNAT"/>
    <property type="match status" value="1"/>
</dbReference>
<feature type="domain" description="N-acetyltransferase" evidence="6">
    <location>
        <begin position="23"/>
        <end position="192"/>
    </location>
</feature>
<protein>
    <submittedName>
        <fullName evidence="7">GNAT family N-acetyltransferase</fullName>
        <ecNumber evidence="7">2.3.1.-</ecNumber>
    </submittedName>
</protein>